<reference evidence="1 2" key="1">
    <citation type="journal article" date="2013" name="Curr. Biol.">
        <title>The Genome of the Foraminiferan Reticulomyxa filosa.</title>
        <authorList>
            <person name="Glockner G."/>
            <person name="Hulsmann N."/>
            <person name="Schleicher M."/>
            <person name="Noegel A.A."/>
            <person name="Eichinger L."/>
            <person name="Gallinger C."/>
            <person name="Pawlowski J."/>
            <person name="Sierra R."/>
            <person name="Euteneuer U."/>
            <person name="Pillet L."/>
            <person name="Moustafa A."/>
            <person name="Platzer M."/>
            <person name="Groth M."/>
            <person name="Szafranski K."/>
            <person name="Schliwa M."/>
        </authorList>
    </citation>
    <scope>NUCLEOTIDE SEQUENCE [LARGE SCALE GENOMIC DNA]</scope>
</reference>
<proteinExistence type="predicted"/>
<organism evidence="1 2">
    <name type="scientific">Reticulomyxa filosa</name>
    <dbReference type="NCBI Taxonomy" id="46433"/>
    <lineage>
        <taxon>Eukaryota</taxon>
        <taxon>Sar</taxon>
        <taxon>Rhizaria</taxon>
        <taxon>Retaria</taxon>
        <taxon>Foraminifera</taxon>
        <taxon>Monothalamids</taxon>
        <taxon>Reticulomyxidae</taxon>
        <taxon>Reticulomyxa</taxon>
    </lineage>
</organism>
<dbReference type="Proteomes" id="UP000023152">
    <property type="component" value="Unassembled WGS sequence"/>
</dbReference>
<keyword evidence="2" id="KW-1185">Reference proteome</keyword>
<comment type="caution">
    <text evidence="1">The sequence shown here is derived from an EMBL/GenBank/DDBJ whole genome shotgun (WGS) entry which is preliminary data.</text>
</comment>
<evidence type="ECO:0000313" key="1">
    <source>
        <dbReference type="EMBL" id="ETO02789.1"/>
    </source>
</evidence>
<dbReference type="AlphaFoldDB" id="X6LME9"/>
<accession>X6LME9</accession>
<evidence type="ECO:0000313" key="2">
    <source>
        <dbReference type="Proteomes" id="UP000023152"/>
    </source>
</evidence>
<name>X6LME9_RETFI</name>
<feature type="non-terminal residue" evidence="1">
    <location>
        <position position="309"/>
    </location>
</feature>
<sequence length="309" mass="35237">MKAVDSEKAPSLYYRDFTITNQTPSNICIGMCNNQREKNVSEVATHSFSPDQSACLIQKNKSYLQRKKDDLFQQSHNDVQRDRPIFLHLLSSISTSADNFEFVSSAYKDLEKVITMQTIYIEGLCKTEIHNWKSSTADMKSVLQQKRPQLYDCNLSPATLLDVVHITAKQCKSEPSKEVKTVIHEQYRTLSNQSLDSMEKLALVSCFNYCSAFGHATGYPPQNLIKIDFEENIDHDLAEEKGIAILKADLAVRTTKRYNQIPVEKYLIDLMVVCDNGEVSKKMLDFLLGPECLKTEVWRNVFGHKSFGK</sequence>
<gene>
    <name evidence="1" type="ORF">RFI_34619</name>
</gene>
<dbReference type="EMBL" id="ASPP01034889">
    <property type="protein sequence ID" value="ETO02789.1"/>
    <property type="molecule type" value="Genomic_DNA"/>
</dbReference>
<protein>
    <submittedName>
        <fullName evidence="1">Uncharacterized protein</fullName>
    </submittedName>
</protein>